<keyword evidence="4" id="KW-0812">Transmembrane</keyword>
<accession>A0ABQ6GP86</accession>
<dbReference type="Gene3D" id="3.40.190.10">
    <property type="entry name" value="Periplasmic binding protein-like II"/>
    <property type="match status" value="2"/>
</dbReference>
<dbReference type="PANTHER" id="PTHR45138">
    <property type="entry name" value="REGULATORY COMPONENTS OF SENSORY TRANSDUCTION SYSTEM"/>
    <property type="match status" value="1"/>
</dbReference>
<reference evidence="7 8" key="1">
    <citation type="submission" date="2023-03" db="EMBL/GenBank/DDBJ databases">
        <title>Draft genome sequence of Thalassotalea insulae KCTC 62186T.</title>
        <authorList>
            <person name="Sawabe T."/>
        </authorList>
    </citation>
    <scope>NUCLEOTIDE SEQUENCE [LARGE SCALE GENOMIC DNA]</scope>
    <source>
        <strain evidence="7 8">KCTC 62186</strain>
    </source>
</reference>
<proteinExistence type="predicted"/>
<dbReference type="CDD" id="cd13708">
    <property type="entry name" value="PBP2_BvgS_like_1"/>
    <property type="match status" value="1"/>
</dbReference>
<dbReference type="InterPro" id="IPR050469">
    <property type="entry name" value="Diguanylate_Cyclase"/>
</dbReference>
<comment type="catalytic activity">
    <reaction evidence="2">
        <text>2 GTP = 3',3'-c-di-GMP + 2 diphosphate</text>
        <dbReference type="Rhea" id="RHEA:24898"/>
        <dbReference type="ChEBI" id="CHEBI:33019"/>
        <dbReference type="ChEBI" id="CHEBI:37565"/>
        <dbReference type="ChEBI" id="CHEBI:58805"/>
        <dbReference type="EC" id="2.7.7.65"/>
    </reaction>
</comment>
<dbReference type="InterPro" id="IPR000160">
    <property type="entry name" value="GGDEF_dom"/>
</dbReference>
<evidence type="ECO:0000256" key="2">
    <source>
        <dbReference type="ARBA" id="ARBA00034247"/>
    </source>
</evidence>
<dbReference type="CDD" id="cd01949">
    <property type="entry name" value="GGDEF"/>
    <property type="match status" value="1"/>
</dbReference>
<evidence type="ECO:0000256" key="3">
    <source>
        <dbReference type="SAM" id="Coils"/>
    </source>
</evidence>
<keyword evidence="3" id="KW-0175">Coiled coil</keyword>
<dbReference type="Pfam" id="PF00990">
    <property type="entry name" value="GGDEF"/>
    <property type="match status" value="1"/>
</dbReference>
<dbReference type="SUPFAM" id="SSF53850">
    <property type="entry name" value="Periplasmic binding protein-like II"/>
    <property type="match status" value="1"/>
</dbReference>
<keyword evidence="4" id="KW-0472">Membrane</keyword>
<evidence type="ECO:0000259" key="6">
    <source>
        <dbReference type="PROSITE" id="PS50887"/>
    </source>
</evidence>
<evidence type="ECO:0000313" key="8">
    <source>
        <dbReference type="Proteomes" id="UP001157186"/>
    </source>
</evidence>
<sequence length="470" mass="53626">MKKSLITSILLLVFFSTTDAYPQDMATTKISYCVDPDWAPYESIENNQHIGISKQYLTLIEQRSSLRFTFVPTQTWAQTLSFIRNGKCQVIPLLNSSIERKQFLSFSDAYFHAPNALYGHYDQVMVGNLSSITKQSVAVVDGYRMHQYLTRKFPEMKLITVENEKAGLIKVANQQVDYFVGSFYSANKIIQQHALAQLRIVGIAELEDKLRMGVAKESSELLPYINQAIAQLTSEDHNKVFSYLKMANLVKQTNYAVVFKTAIFFTLLILILSAAYIRSVKYSKVLAAKNQILKNLYQQLDQKNQELAEISIRDPLTQLYNRSHLAEIIEQQIRLKHRYSTTACLLMIDIDDFKQINDNFGHKTGDDILKQFAKILSHCARDSDIVARWGGEEFVLLCPETEPDEAMVIAKRFQQALVEAHKDDFPVVTCSIGIAELDSKTTAEQWFVSADNAMYYAKDKGKNTVHCLER</sequence>
<feature type="transmembrane region" description="Helical" evidence="4">
    <location>
        <begin position="255"/>
        <end position="277"/>
    </location>
</feature>
<dbReference type="EC" id="2.7.7.65" evidence="1"/>
<dbReference type="PANTHER" id="PTHR45138:SF9">
    <property type="entry name" value="DIGUANYLATE CYCLASE DGCM-RELATED"/>
    <property type="match status" value="1"/>
</dbReference>
<dbReference type="Proteomes" id="UP001157186">
    <property type="component" value="Unassembled WGS sequence"/>
</dbReference>
<dbReference type="InterPro" id="IPR043128">
    <property type="entry name" value="Rev_trsase/Diguanyl_cyclase"/>
</dbReference>
<protein>
    <recommendedName>
        <fullName evidence="1">diguanylate cyclase</fullName>
        <ecNumber evidence="1">2.7.7.65</ecNumber>
    </recommendedName>
</protein>
<dbReference type="Gene3D" id="3.30.70.270">
    <property type="match status" value="1"/>
</dbReference>
<keyword evidence="4" id="KW-1133">Transmembrane helix</keyword>
<evidence type="ECO:0000313" key="7">
    <source>
        <dbReference type="EMBL" id="GLX77696.1"/>
    </source>
</evidence>
<feature type="signal peptide" evidence="5">
    <location>
        <begin position="1"/>
        <end position="22"/>
    </location>
</feature>
<dbReference type="PROSITE" id="PS50887">
    <property type="entry name" value="GGDEF"/>
    <property type="match status" value="1"/>
</dbReference>
<evidence type="ECO:0000256" key="5">
    <source>
        <dbReference type="SAM" id="SignalP"/>
    </source>
</evidence>
<dbReference type="InterPro" id="IPR029787">
    <property type="entry name" value="Nucleotide_cyclase"/>
</dbReference>
<feature type="domain" description="GGDEF" evidence="6">
    <location>
        <begin position="341"/>
        <end position="470"/>
    </location>
</feature>
<dbReference type="EMBL" id="BSST01000001">
    <property type="protein sequence ID" value="GLX77696.1"/>
    <property type="molecule type" value="Genomic_DNA"/>
</dbReference>
<dbReference type="RefSeq" id="WP_284243582.1">
    <property type="nucleotide sequence ID" value="NZ_BSST01000001.1"/>
</dbReference>
<dbReference type="SMART" id="SM00267">
    <property type="entry name" value="GGDEF"/>
    <property type="match status" value="1"/>
</dbReference>
<name>A0ABQ6GP86_9GAMM</name>
<comment type="caution">
    <text evidence="7">The sequence shown here is derived from an EMBL/GenBank/DDBJ whole genome shotgun (WGS) entry which is preliminary data.</text>
</comment>
<keyword evidence="5" id="KW-0732">Signal</keyword>
<feature type="coiled-coil region" evidence="3">
    <location>
        <begin position="286"/>
        <end position="313"/>
    </location>
</feature>
<organism evidence="7 8">
    <name type="scientific">Thalassotalea insulae</name>
    <dbReference type="NCBI Taxonomy" id="2056778"/>
    <lineage>
        <taxon>Bacteria</taxon>
        <taxon>Pseudomonadati</taxon>
        <taxon>Pseudomonadota</taxon>
        <taxon>Gammaproteobacteria</taxon>
        <taxon>Alteromonadales</taxon>
        <taxon>Colwelliaceae</taxon>
        <taxon>Thalassotalea</taxon>
    </lineage>
</organism>
<dbReference type="Pfam" id="PF00497">
    <property type="entry name" value="SBP_bac_3"/>
    <property type="match status" value="1"/>
</dbReference>
<keyword evidence="8" id="KW-1185">Reference proteome</keyword>
<dbReference type="InterPro" id="IPR001638">
    <property type="entry name" value="Solute-binding_3/MltF_N"/>
</dbReference>
<dbReference type="SMART" id="SM00062">
    <property type="entry name" value="PBPb"/>
    <property type="match status" value="1"/>
</dbReference>
<evidence type="ECO:0000256" key="1">
    <source>
        <dbReference type="ARBA" id="ARBA00012528"/>
    </source>
</evidence>
<evidence type="ECO:0000256" key="4">
    <source>
        <dbReference type="SAM" id="Phobius"/>
    </source>
</evidence>
<feature type="chain" id="PRO_5046103971" description="diguanylate cyclase" evidence="5">
    <location>
        <begin position="23"/>
        <end position="470"/>
    </location>
</feature>
<dbReference type="NCBIfam" id="TIGR00254">
    <property type="entry name" value="GGDEF"/>
    <property type="match status" value="1"/>
</dbReference>
<gene>
    <name evidence="7" type="ORF">tinsulaeT_10360</name>
</gene>
<dbReference type="SUPFAM" id="SSF55073">
    <property type="entry name" value="Nucleotide cyclase"/>
    <property type="match status" value="1"/>
</dbReference>